<dbReference type="AlphaFoldDB" id="A0A6I4WDD8"/>
<evidence type="ECO:0000313" key="3">
    <source>
        <dbReference type="Proteomes" id="UP000431901"/>
    </source>
</evidence>
<dbReference type="SUPFAM" id="SSF56436">
    <property type="entry name" value="C-type lectin-like"/>
    <property type="match status" value="1"/>
</dbReference>
<organism evidence="2 3">
    <name type="scientific">Actinomadura rayongensis</name>
    <dbReference type="NCBI Taxonomy" id="1429076"/>
    <lineage>
        <taxon>Bacteria</taxon>
        <taxon>Bacillati</taxon>
        <taxon>Actinomycetota</taxon>
        <taxon>Actinomycetes</taxon>
        <taxon>Streptosporangiales</taxon>
        <taxon>Thermomonosporaceae</taxon>
        <taxon>Actinomadura</taxon>
    </lineage>
</organism>
<dbReference type="RefSeq" id="WP_161104063.1">
    <property type="nucleotide sequence ID" value="NZ_JBHLYI010000004.1"/>
</dbReference>
<dbReference type="InterPro" id="IPR051043">
    <property type="entry name" value="Sulfatase_Mod_Factor_Kinase"/>
</dbReference>
<gene>
    <name evidence="2" type="ORF">GQ466_17635</name>
</gene>
<dbReference type="SUPFAM" id="SSF47413">
    <property type="entry name" value="lambda repressor-like DNA-binding domains"/>
    <property type="match status" value="1"/>
</dbReference>
<reference evidence="2 3" key="1">
    <citation type="submission" date="2019-12" db="EMBL/GenBank/DDBJ databases">
        <title>Nocardia macrotermitis sp. nov. and Nocardia aurantia sp. nov., isolated from the gut of the fungus growing-termite Macrotermes natalensis.</title>
        <authorList>
            <person name="Christine B."/>
            <person name="Rene B."/>
        </authorList>
    </citation>
    <scope>NUCLEOTIDE SEQUENCE [LARGE SCALE GENOMIC DNA]</scope>
    <source>
        <strain evidence="2 3">DSM 102126</strain>
    </source>
</reference>
<dbReference type="InterPro" id="IPR010982">
    <property type="entry name" value="Lambda_DNA-bd_dom_sf"/>
</dbReference>
<dbReference type="GO" id="GO:0003677">
    <property type="term" value="F:DNA binding"/>
    <property type="evidence" value="ECO:0007669"/>
    <property type="project" value="InterPro"/>
</dbReference>
<protein>
    <submittedName>
        <fullName evidence="2">SUMF1/EgtB/PvdO family nonheme iron enzyme</fullName>
    </submittedName>
</protein>
<feature type="domain" description="HTH cro/C1-type" evidence="1">
    <location>
        <begin position="13"/>
        <end position="44"/>
    </location>
</feature>
<proteinExistence type="predicted"/>
<comment type="caution">
    <text evidence="2">The sequence shown here is derived from an EMBL/GenBank/DDBJ whole genome shotgun (WGS) entry which is preliminary data.</text>
</comment>
<dbReference type="Pfam" id="PF01381">
    <property type="entry name" value="HTH_3"/>
    <property type="match status" value="1"/>
</dbReference>
<sequence>MSTTVQRWSGREVRALREAKRMSIRDFAGHLGISERMVSKWEAGGENIIPRPINQSALDSSLAAPGPDVHARFAVMLETATLRVPQPATAPTQPPTIPATDNTIPVGDEHQIRHPIDGKSMVLVEAGTFFSGTDNTPVDLPAFYIDVFPTTNADYARFVAATDAKPPLHWQGSEPPAELLNHPVVFVTWHDANAYAEWAGKTLPTSQQWEKAARGTRGDLYPWGNQRTPAKVNYREHAIRSTTPVDTYASGVSPYGVYDLCGNVWEWCATPSAPGRYELKGSAFTSPFLRCTPASFNDASAHMHDDTGFRCTTYSPSC</sequence>
<dbReference type="Gene3D" id="3.90.1580.10">
    <property type="entry name" value="paralog of FGE (formylglycine-generating enzyme)"/>
    <property type="match status" value="1"/>
</dbReference>
<dbReference type="Pfam" id="PF03781">
    <property type="entry name" value="FGE-sulfatase"/>
    <property type="match status" value="1"/>
</dbReference>
<evidence type="ECO:0000259" key="1">
    <source>
        <dbReference type="PROSITE" id="PS50943"/>
    </source>
</evidence>
<dbReference type="PANTHER" id="PTHR23150">
    <property type="entry name" value="SULFATASE MODIFYING FACTOR 1, 2"/>
    <property type="match status" value="1"/>
</dbReference>
<dbReference type="GO" id="GO:0120147">
    <property type="term" value="F:formylglycine-generating oxidase activity"/>
    <property type="evidence" value="ECO:0007669"/>
    <property type="project" value="TreeGrafter"/>
</dbReference>
<dbReference type="PROSITE" id="PS50943">
    <property type="entry name" value="HTH_CROC1"/>
    <property type="match status" value="1"/>
</dbReference>
<accession>A0A6I4WDD8</accession>
<dbReference type="InterPro" id="IPR016187">
    <property type="entry name" value="CTDL_fold"/>
</dbReference>
<dbReference type="OrthoDB" id="9768004at2"/>
<dbReference type="EMBL" id="WUTW01000003">
    <property type="protein sequence ID" value="MXQ65846.1"/>
    <property type="molecule type" value="Genomic_DNA"/>
</dbReference>
<dbReference type="InterPro" id="IPR042095">
    <property type="entry name" value="SUMF_sf"/>
</dbReference>
<dbReference type="InterPro" id="IPR001387">
    <property type="entry name" value="Cro/C1-type_HTH"/>
</dbReference>
<name>A0A6I4WDD8_9ACTN</name>
<dbReference type="PANTHER" id="PTHR23150:SF19">
    <property type="entry name" value="FORMYLGLYCINE-GENERATING ENZYME"/>
    <property type="match status" value="1"/>
</dbReference>
<dbReference type="CDD" id="cd00093">
    <property type="entry name" value="HTH_XRE"/>
    <property type="match status" value="1"/>
</dbReference>
<dbReference type="InterPro" id="IPR005532">
    <property type="entry name" value="SUMF_dom"/>
</dbReference>
<dbReference type="Gene3D" id="1.10.260.40">
    <property type="entry name" value="lambda repressor-like DNA-binding domains"/>
    <property type="match status" value="1"/>
</dbReference>
<evidence type="ECO:0000313" key="2">
    <source>
        <dbReference type="EMBL" id="MXQ65846.1"/>
    </source>
</evidence>
<keyword evidence="3" id="KW-1185">Reference proteome</keyword>
<dbReference type="Proteomes" id="UP000431901">
    <property type="component" value="Unassembled WGS sequence"/>
</dbReference>